<feature type="chain" id="PRO_5035255714" evidence="2">
    <location>
        <begin position="17"/>
        <end position="540"/>
    </location>
</feature>
<proteinExistence type="predicted"/>
<dbReference type="EMBL" id="JABDTM020030041">
    <property type="protein sequence ID" value="KAH0807592.1"/>
    <property type="molecule type" value="Genomic_DNA"/>
</dbReference>
<organism evidence="3 4">
    <name type="scientific">Tenebrio molitor</name>
    <name type="common">Yellow mealworm beetle</name>
    <dbReference type="NCBI Taxonomy" id="7067"/>
    <lineage>
        <taxon>Eukaryota</taxon>
        <taxon>Metazoa</taxon>
        <taxon>Ecdysozoa</taxon>
        <taxon>Arthropoda</taxon>
        <taxon>Hexapoda</taxon>
        <taxon>Insecta</taxon>
        <taxon>Pterygota</taxon>
        <taxon>Neoptera</taxon>
        <taxon>Endopterygota</taxon>
        <taxon>Coleoptera</taxon>
        <taxon>Polyphaga</taxon>
        <taxon>Cucujiformia</taxon>
        <taxon>Tenebrionidae</taxon>
        <taxon>Tenebrio</taxon>
    </lineage>
</organism>
<evidence type="ECO:0000256" key="1">
    <source>
        <dbReference type="SAM" id="MobiDB-lite"/>
    </source>
</evidence>
<evidence type="ECO:0000313" key="4">
    <source>
        <dbReference type="Proteomes" id="UP000719412"/>
    </source>
</evidence>
<name>A0A8J6L602_TENMO</name>
<evidence type="ECO:0000313" key="3">
    <source>
        <dbReference type="EMBL" id="KAH0807592.1"/>
    </source>
</evidence>
<feature type="region of interest" description="Disordered" evidence="1">
    <location>
        <begin position="79"/>
        <end position="104"/>
    </location>
</feature>
<gene>
    <name evidence="3" type="ORF">GEV33_015199</name>
</gene>
<dbReference type="AlphaFoldDB" id="A0A8J6L602"/>
<sequence>MFLILWQRLCSCYATATPGTCRPPAARTGSDPATVCFFFSSGASQSAVIGEAVPVYCRNYRFYRDHTWQKNQTISRRRRLTRPTWIRSTRTGRKKSQRSRSDMQQNRCGFTVGLALLRLAADDVVAPGGAGVGHLLDAVEEAAEGVVAGGLLGGLDQVVVLGGADVAGLRTKSRRVTLDVEDIICAGGVNICAKAGKHEQLPTTTTQNVLHLLPFNTEYCGQASSAPLYIREVPGSNPGAQPDQMWVFFKGFLTLSHRGMSHITDKANAGSVSNLSILFVNCRTSRPPQKALRPPELTQKAPQDPTVLARVPRPGLLHSCVFDHRAKNNPGRTVPKAVLINETVRIRGVRSSTVRRVYHKSPRDEGAAIMGRRWCLRNNWGRLLFGFVPESGGGFFVYVSVPTFSSTRYFLRILLERRRDRFSAQNNPINTTNILRTLIPEPHPTTHTDLLITKSNVLRTHKTATVAQRVDPNPEDHGNATAPRAKTFHRPRHNFLWETCRRFENNASCLANGHTRRQYDLGCLRYVRFAEPIERKKSPD</sequence>
<reference evidence="3" key="1">
    <citation type="journal article" date="2020" name="J Insects Food Feed">
        <title>The yellow mealworm (Tenebrio molitor) genome: a resource for the emerging insects as food and feed industry.</title>
        <authorList>
            <person name="Eriksson T."/>
            <person name="Andere A."/>
            <person name="Kelstrup H."/>
            <person name="Emery V."/>
            <person name="Picard C."/>
        </authorList>
    </citation>
    <scope>NUCLEOTIDE SEQUENCE</scope>
    <source>
        <strain evidence="3">Stoneville</strain>
        <tissue evidence="3">Whole head</tissue>
    </source>
</reference>
<reference evidence="3" key="2">
    <citation type="submission" date="2021-08" db="EMBL/GenBank/DDBJ databases">
        <authorList>
            <person name="Eriksson T."/>
        </authorList>
    </citation>
    <scope>NUCLEOTIDE SEQUENCE</scope>
    <source>
        <strain evidence="3">Stoneville</strain>
        <tissue evidence="3">Whole head</tissue>
    </source>
</reference>
<feature type="signal peptide" evidence="2">
    <location>
        <begin position="1"/>
        <end position="16"/>
    </location>
</feature>
<accession>A0A8J6L602</accession>
<protein>
    <submittedName>
        <fullName evidence="3">Uncharacterized protein</fullName>
    </submittedName>
</protein>
<dbReference type="Proteomes" id="UP000719412">
    <property type="component" value="Unassembled WGS sequence"/>
</dbReference>
<comment type="caution">
    <text evidence="3">The sequence shown here is derived from an EMBL/GenBank/DDBJ whole genome shotgun (WGS) entry which is preliminary data.</text>
</comment>
<evidence type="ECO:0000256" key="2">
    <source>
        <dbReference type="SAM" id="SignalP"/>
    </source>
</evidence>
<keyword evidence="4" id="KW-1185">Reference proteome</keyword>
<keyword evidence="2" id="KW-0732">Signal</keyword>